<organism evidence="1 2">
    <name type="scientific">Paraglaciecola polaris LMG 21857</name>
    <dbReference type="NCBI Taxonomy" id="1129793"/>
    <lineage>
        <taxon>Bacteria</taxon>
        <taxon>Pseudomonadati</taxon>
        <taxon>Pseudomonadota</taxon>
        <taxon>Gammaproteobacteria</taxon>
        <taxon>Alteromonadales</taxon>
        <taxon>Alteromonadaceae</taxon>
        <taxon>Paraglaciecola</taxon>
    </lineage>
</organism>
<dbReference type="AlphaFoldDB" id="K6YI13"/>
<evidence type="ECO:0000313" key="2">
    <source>
        <dbReference type="Proteomes" id="UP000006322"/>
    </source>
</evidence>
<reference evidence="2" key="1">
    <citation type="journal article" date="2014" name="Environ. Microbiol.">
        <title>Comparative genomics of the marine bacterial genus Glaciecola reveals the high degree of genomic diversity and genomic characteristic for cold adaptation.</title>
        <authorList>
            <person name="Qin Q.L."/>
            <person name="Xie B.B."/>
            <person name="Yu Y."/>
            <person name="Shu Y.L."/>
            <person name="Rong J.C."/>
            <person name="Zhang Y.J."/>
            <person name="Zhao D.L."/>
            <person name="Chen X.L."/>
            <person name="Zhang X.Y."/>
            <person name="Chen B."/>
            <person name="Zhou B.C."/>
            <person name="Zhang Y.Z."/>
        </authorList>
    </citation>
    <scope>NUCLEOTIDE SEQUENCE [LARGE SCALE GENOMIC DNA]</scope>
    <source>
        <strain evidence="2">LMG 21857</strain>
    </source>
</reference>
<accession>K6YI13</accession>
<name>K6YI13_9ALTE</name>
<sequence>MERIVRVFKFFIWVVFLNVGNYQYAHSSETDVTETHKLISGNSLKIINKYGTSIIFFESGGTFKHSGKGGASSTGTWRVTKDSMCATTLPQPTSPLKEFCLLLKDRDFGQSWSERDPRNGAITITLLKGHAKLE</sequence>
<comment type="caution">
    <text evidence="1">The sequence shown here is derived from an EMBL/GenBank/DDBJ whole genome shotgun (WGS) entry which is preliminary data.</text>
</comment>
<dbReference type="EMBL" id="BAER01000037">
    <property type="protein sequence ID" value="GAC32349.1"/>
    <property type="molecule type" value="Genomic_DNA"/>
</dbReference>
<evidence type="ECO:0008006" key="3">
    <source>
        <dbReference type="Google" id="ProtNLM"/>
    </source>
</evidence>
<proteinExistence type="predicted"/>
<evidence type="ECO:0000313" key="1">
    <source>
        <dbReference type="EMBL" id="GAC32349.1"/>
    </source>
</evidence>
<dbReference type="Proteomes" id="UP000006322">
    <property type="component" value="Unassembled WGS sequence"/>
</dbReference>
<gene>
    <name evidence="1" type="ORF">GPLA_1435</name>
</gene>
<protein>
    <recommendedName>
        <fullName evidence="3">DUF306 domain-containing protein</fullName>
    </recommendedName>
</protein>
<keyword evidence="2" id="KW-1185">Reference proteome</keyword>